<comment type="caution">
    <text evidence="8">The sequence shown here is derived from an EMBL/GenBank/DDBJ whole genome shotgun (WGS) entry which is preliminary data.</text>
</comment>
<dbReference type="Pfam" id="PF02257">
    <property type="entry name" value="RFX_DNA_binding"/>
    <property type="match status" value="1"/>
</dbReference>
<dbReference type="Pfam" id="PF25340">
    <property type="entry name" value="BCD_RFX"/>
    <property type="match status" value="1"/>
</dbReference>
<organism evidence="8 9">
    <name type="scientific">Trichomalopsis sarcophagae</name>
    <dbReference type="NCBI Taxonomy" id="543379"/>
    <lineage>
        <taxon>Eukaryota</taxon>
        <taxon>Metazoa</taxon>
        <taxon>Ecdysozoa</taxon>
        <taxon>Arthropoda</taxon>
        <taxon>Hexapoda</taxon>
        <taxon>Insecta</taxon>
        <taxon>Pterygota</taxon>
        <taxon>Neoptera</taxon>
        <taxon>Endopterygota</taxon>
        <taxon>Hymenoptera</taxon>
        <taxon>Apocrita</taxon>
        <taxon>Proctotrupomorpha</taxon>
        <taxon>Chalcidoidea</taxon>
        <taxon>Pteromalidae</taxon>
        <taxon>Pteromalinae</taxon>
        <taxon>Trichomalopsis</taxon>
    </lineage>
</organism>
<accession>A0A232FCL5</accession>
<dbReference type="SUPFAM" id="SSF46785">
    <property type="entry name" value="Winged helix' DNA-binding domain"/>
    <property type="match status" value="1"/>
</dbReference>
<dbReference type="InterPro" id="IPR036390">
    <property type="entry name" value="WH_DNA-bd_sf"/>
</dbReference>
<evidence type="ECO:0000256" key="3">
    <source>
        <dbReference type="ARBA" id="ARBA00023125"/>
    </source>
</evidence>
<proteinExistence type="predicted"/>
<feature type="region of interest" description="Disordered" evidence="6">
    <location>
        <begin position="629"/>
        <end position="652"/>
    </location>
</feature>
<keyword evidence="2" id="KW-0805">Transcription regulation</keyword>
<feature type="compositionally biased region" description="Low complexity" evidence="6">
    <location>
        <begin position="629"/>
        <end position="649"/>
    </location>
</feature>
<dbReference type="Proteomes" id="UP000215335">
    <property type="component" value="Unassembled WGS sequence"/>
</dbReference>
<dbReference type="InterPro" id="IPR036388">
    <property type="entry name" value="WH-like_DNA-bd_sf"/>
</dbReference>
<dbReference type="AlphaFoldDB" id="A0A232FCL5"/>
<evidence type="ECO:0000313" key="9">
    <source>
        <dbReference type="Proteomes" id="UP000215335"/>
    </source>
</evidence>
<dbReference type="OrthoDB" id="10056949at2759"/>
<feature type="compositionally biased region" description="Low complexity" evidence="6">
    <location>
        <begin position="125"/>
        <end position="134"/>
    </location>
</feature>
<dbReference type="FunFam" id="1.10.10.10:FF:000017">
    <property type="entry name" value="transcription factor RFX3 isoform X1"/>
    <property type="match status" value="1"/>
</dbReference>
<evidence type="ECO:0000256" key="5">
    <source>
        <dbReference type="ARBA" id="ARBA00023242"/>
    </source>
</evidence>
<dbReference type="EMBL" id="NNAY01000415">
    <property type="protein sequence ID" value="OXU28566.1"/>
    <property type="molecule type" value="Genomic_DNA"/>
</dbReference>
<keyword evidence="4" id="KW-0804">Transcription</keyword>
<sequence length="1015" mass="110404">MSISWQTSTSSTDSAASLELLEIFDNEEIIVVPSRDDSSVDDGNNPESDDSYLFLENGDFIDYELSWREQDTSRCLQCSDSSSTRLSLSLSLALALSAGVSSLVESRTAVCSGDAVAKETRRSDSQQTTKSTKTIGESHRSERRDIDEDRDDDEASSSAAVAAACTVTWMNLLGQQTYLPISKFIEHIITSASKRKPSLQKRRGRSGGNTPCQERGKGVIAMTTTGAQYALAASTGAGNGGGNSAVGVEKPSVVVVTTSNSNGSGSAAQSQSGRGQQLITVVTSGDPSSPNSLQPIQLLVQDPLDNTADSSNGSSGTQAHVTAQVVVNTTHSGQHTLVDSDTASTSAGTIVSGSPHYITVTVTHPTYVQYVEGDGSTYIPTNGQMTYPVYAVGEAGTMYTPASNQYYTSTSTPVTYAQVTGSSTTTGQLLSQGNGTYLIQQSVVETDPATHALISAAAAARASPQTESAEAVVSGGGGAYLIGGNSTTATAPVSVEDAATAAANMTHATRVSQATVQWLLENYETADGVSLPRSTLYNHYLRHCSDNKLDPVNAASFGKLIRSVFLGLRTRRLGTRGNSKYHYYGIRVKPSSPLVLLNEDGTSRQQAISNIQANNNKRVKFVNQKQTETTYETTNTQTNNNNNSNISSNASPPQYHQYLGEASCAIPEFPEIVVGHGSSLPEDCTLEDVDTFRSIYREHCEAFLDAVLNFEFATIESLWREFWRSQDNNNGDECEEEKYLSKTKLYQMCKCIEVQGFIKKVDYTFYQNLVEVLMPDVLRPIPSPLTQSIRNFAKGLESWLTSAMNDCPEEMMQIKLSAVSAFAQTLRRYTSLNHLAQAARAVLQNNSQINQMLADLNRVDFHNVQEQASWVCQCDYSVVQRLEADFKVTLQQQNSLEQWAVWLKSVVTQVLQPYEGKPTFAKAARQFLLKWSFYSSMVIRDLTLRSAASFGSFHLIRLLYDEYMFYLIEHQVAVSTGTTPIAVMGDKSQNYSMVNVFGANGDTSNICPAKRVKLS</sequence>
<evidence type="ECO:0000256" key="6">
    <source>
        <dbReference type="SAM" id="MobiDB-lite"/>
    </source>
</evidence>
<keyword evidence="9" id="KW-1185">Reference proteome</keyword>
<evidence type="ECO:0000313" key="8">
    <source>
        <dbReference type="EMBL" id="OXU28566.1"/>
    </source>
</evidence>
<dbReference type="GO" id="GO:0000978">
    <property type="term" value="F:RNA polymerase II cis-regulatory region sequence-specific DNA binding"/>
    <property type="evidence" value="ECO:0007669"/>
    <property type="project" value="TreeGrafter"/>
</dbReference>
<dbReference type="PROSITE" id="PS51526">
    <property type="entry name" value="RFX_DBD"/>
    <property type="match status" value="1"/>
</dbReference>
<evidence type="ECO:0000259" key="7">
    <source>
        <dbReference type="PROSITE" id="PS51526"/>
    </source>
</evidence>
<protein>
    <recommendedName>
        <fullName evidence="7">RFX-type winged-helix domain-containing protein</fullName>
    </recommendedName>
</protein>
<gene>
    <name evidence="8" type="ORF">TSAR_005597</name>
</gene>
<feature type="region of interest" description="Disordered" evidence="6">
    <location>
        <begin position="114"/>
        <end position="155"/>
    </location>
</feature>
<evidence type="ECO:0000256" key="2">
    <source>
        <dbReference type="ARBA" id="ARBA00023015"/>
    </source>
</evidence>
<dbReference type="PANTHER" id="PTHR12619">
    <property type="entry name" value="RFX TRANSCRIPTION FACTOR FAMILY"/>
    <property type="match status" value="1"/>
</dbReference>
<evidence type="ECO:0000256" key="1">
    <source>
        <dbReference type="ARBA" id="ARBA00004123"/>
    </source>
</evidence>
<keyword evidence="5" id="KW-0539">Nucleus</keyword>
<dbReference type="InterPro" id="IPR057321">
    <property type="entry name" value="RFX1-4/6/8-like_BCD"/>
</dbReference>
<reference evidence="8 9" key="1">
    <citation type="journal article" date="2017" name="Curr. Biol.">
        <title>The Evolution of Venom by Co-option of Single-Copy Genes.</title>
        <authorList>
            <person name="Martinson E.O."/>
            <person name="Mrinalini"/>
            <person name="Kelkar Y.D."/>
            <person name="Chang C.H."/>
            <person name="Werren J.H."/>
        </authorList>
    </citation>
    <scope>NUCLEOTIDE SEQUENCE [LARGE SCALE GENOMIC DNA]</scope>
    <source>
        <strain evidence="8 9">Alberta</strain>
        <tissue evidence="8">Whole body</tissue>
    </source>
</reference>
<dbReference type="PANTHER" id="PTHR12619:SF33">
    <property type="entry name" value="RFX, ISOFORM H"/>
    <property type="match status" value="1"/>
</dbReference>
<feature type="region of interest" description="Disordered" evidence="6">
    <location>
        <begin position="257"/>
        <end position="292"/>
    </location>
</feature>
<feature type="domain" description="RFX-type winged-helix" evidence="7">
    <location>
        <begin position="515"/>
        <end position="590"/>
    </location>
</feature>
<dbReference type="STRING" id="543379.A0A232FCL5"/>
<keyword evidence="3" id="KW-0238">DNA-binding</keyword>
<feature type="region of interest" description="Disordered" evidence="6">
    <location>
        <begin position="194"/>
        <end position="217"/>
    </location>
</feature>
<evidence type="ECO:0000256" key="4">
    <source>
        <dbReference type="ARBA" id="ARBA00023163"/>
    </source>
</evidence>
<dbReference type="InterPro" id="IPR003150">
    <property type="entry name" value="DNA-bd_RFX"/>
</dbReference>
<feature type="compositionally biased region" description="Basic residues" evidence="6">
    <location>
        <begin position="194"/>
        <end position="205"/>
    </location>
</feature>
<name>A0A232FCL5_9HYME</name>
<dbReference type="Gene3D" id="1.10.10.10">
    <property type="entry name" value="Winged helix-like DNA-binding domain superfamily/Winged helix DNA-binding domain"/>
    <property type="match status" value="1"/>
</dbReference>
<dbReference type="GO" id="GO:0005634">
    <property type="term" value="C:nucleus"/>
    <property type="evidence" value="ECO:0007669"/>
    <property type="project" value="UniProtKB-SubCell"/>
</dbReference>
<comment type="subcellular location">
    <subcellularLocation>
        <location evidence="1">Nucleus</location>
    </subcellularLocation>
</comment>
<feature type="compositionally biased region" description="Polar residues" evidence="6">
    <location>
        <begin position="278"/>
        <end position="292"/>
    </location>
</feature>
<feature type="compositionally biased region" description="Basic and acidic residues" evidence="6">
    <location>
        <begin position="136"/>
        <end position="147"/>
    </location>
</feature>
<dbReference type="InterPro" id="IPR039779">
    <property type="entry name" value="RFX-like"/>
</dbReference>
<dbReference type="GO" id="GO:0000981">
    <property type="term" value="F:DNA-binding transcription factor activity, RNA polymerase II-specific"/>
    <property type="evidence" value="ECO:0007669"/>
    <property type="project" value="TreeGrafter"/>
</dbReference>
<feature type="compositionally biased region" description="Low complexity" evidence="6">
    <location>
        <begin position="257"/>
        <end position="277"/>
    </location>
</feature>